<dbReference type="AlphaFoldDB" id="D4XM14"/>
<dbReference type="Proteomes" id="UP000003085">
    <property type="component" value="Unassembled WGS sequence"/>
</dbReference>
<reference evidence="2" key="1">
    <citation type="submission" date="2010-03" db="EMBL/GenBank/DDBJ databases">
        <title>Complete sequence of Mobiluncus curtisii ATCC 43063.</title>
        <authorList>
            <person name="Muzny D."/>
            <person name="Qin X."/>
            <person name="Deng J."/>
            <person name="Jiang H."/>
            <person name="Liu Y."/>
            <person name="Qu J."/>
            <person name="Song X.-Z."/>
            <person name="Zhang L."/>
            <person name="Thornton R."/>
            <person name="Coyle M."/>
            <person name="Francisco L."/>
            <person name="Jackson L."/>
            <person name="Javaid M."/>
            <person name="Korchina V."/>
            <person name="Kovar C."/>
            <person name="Mata R."/>
            <person name="Mathew T."/>
            <person name="Ngo R."/>
            <person name="Nguyen L."/>
            <person name="Nguyen N."/>
            <person name="Okwuonu G."/>
            <person name="Ongeri F."/>
            <person name="Pham C."/>
            <person name="Simmons D."/>
            <person name="Wilczek-Boney K."/>
            <person name="Hale W."/>
            <person name="Jakkamsetti A."/>
            <person name="Pham P."/>
            <person name="Ruth R."/>
            <person name="San Lucas F."/>
            <person name="Warren J."/>
            <person name="Zhang J."/>
            <person name="Zhao Z."/>
            <person name="Zhou C."/>
            <person name="Zhu D."/>
            <person name="Lee S."/>
            <person name="Bess C."/>
            <person name="Blankenburg K."/>
            <person name="Forbes L."/>
            <person name="Fu Q."/>
            <person name="Gubbala S."/>
            <person name="Hirani K."/>
            <person name="Jayaseelan J.C."/>
            <person name="Lara F."/>
            <person name="Munidasa M."/>
            <person name="Palculict T."/>
            <person name="Patil S."/>
            <person name="Pu L.-L."/>
            <person name="Saada N."/>
            <person name="Tang L."/>
            <person name="Weissenberger G."/>
            <person name="Zhu Y."/>
            <person name="Hemphill L."/>
            <person name="Shang Y."/>
            <person name="Youmans B."/>
            <person name="Ayvaz T."/>
            <person name="Ross M."/>
            <person name="Santibanez J."/>
            <person name="Aqrawi P."/>
            <person name="Gross S."/>
            <person name="Joshi V."/>
            <person name="Fowler G."/>
            <person name="Nazareth L."/>
            <person name="Reid J."/>
            <person name="Worley K."/>
            <person name="Petrosino J."/>
            <person name="Highlander S."/>
            <person name="Gibbs R."/>
            <person name="Gibbs R."/>
        </authorList>
    </citation>
    <scope>NUCLEOTIDE SEQUENCE [LARGE SCALE GENOMIC DNA]</scope>
    <source>
        <strain evidence="2">ATCC 19194</strain>
    </source>
</reference>
<organism evidence="1 2">
    <name type="scientific">Acinetobacter haemolyticus ATCC 19194</name>
    <dbReference type="NCBI Taxonomy" id="707232"/>
    <lineage>
        <taxon>Bacteria</taxon>
        <taxon>Pseudomonadati</taxon>
        <taxon>Pseudomonadota</taxon>
        <taxon>Gammaproteobacteria</taxon>
        <taxon>Moraxellales</taxon>
        <taxon>Moraxellaceae</taxon>
        <taxon>Acinetobacter</taxon>
    </lineage>
</organism>
<comment type="caution">
    <text evidence="1">The sequence shown here is derived from an EMBL/GenBank/DDBJ whole genome shotgun (WGS) entry which is preliminary data.</text>
</comment>
<sequence length="77" mass="8873">MLIDILFLLVSGVIGACKKRQYKIMMTPSQLNPYVWTSSSTGIIGRELKKSPLIFYNYEVATCMPNHQRSIHYCFII</sequence>
<dbReference type="EMBL" id="ADMT01000093">
    <property type="protein sequence ID" value="EFF83749.1"/>
    <property type="molecule type" value="Genomic_DNA"/>
</dbReference>
<proteinExistence type="predicted"/>
<evidence type="ECO:0000313" key="1">
    <source>
        <dbReference type="EMBL" id="EFF83749.1"/>
    </source>
</evidence>
<accession>D4XM14</accession>
<name>D4XM14_ACIHA</name>
<dbReference type="HOGENOM" id="CLU_2630050_0_0_6"/>
<evidence type="ECO:0000313" key="2">
    <source>
        <dbReference type="Proteomes" id="UP000003085"/>
    </source>
</evidence>
<protein>
    <submittedName>
        <fullName evidence="1">Uncharacterized protein</fullName>
    </submittedName>
</protein>
<gene>
    <name evidence="1" type="ORF">HMP0015_0756</name>
</gene>